<name>A0A316E9N9_9ACTN</name>
<dbReference type="GO" id="GO:0000160">
    <property type="term" value="P:phosphorelay signal transduction system"/>
    <property type="evidence" value="ECO:0007669"/>
    <property type="project" value="InterPro"/>
</dbReference>
<dbReference type="PANTHER" id="PTHR44591">
    <property type="entry name" value="STRESS RESPONSE REGULATOR PROTEIN 1"/>
    <property type="match status" value="1"/>
</dbReference>
<keyword evidence="5" id="KW-1185">Reference proteome</keyword>
<evidence type="ECO:0000259" key="3">
    <source>
        <dbReference type="PROSITE" id="PS50110"/>
    </source>
</evidence>
<proteinExistence type="predicted"/>
<evidence type="ECO:0000313" key="5">
    <source>
        <dbReference type="Proteomes" id="UP000245697"/>
    </source>
</evidence>
<reference evidence="4 5" key="1">
    <citation type="submission" date="2018-05" db="EMBL/GenBank/DDBJ databases">
        <title>Genomic Encyclopedia of Archaeal and Bacterial Type Strains, Phase II (KMG-II): from individual species to whole genera.</title>
        <authorList>
            <person name="Goeker M."/>
        </authorList>
    </citation>
    <scope>NUCLEOTIDE SEQUENCE [LARGE SCALE GENOMIC DNA]</scope>
    <source>
        <strain evidence="4 5">DSM 45184</strain>
    </source>
</reference>
<dbReference type="SMART" id="SM00448">
    <property type="entry name" value="REC"/>
    <property type="match status" value="1"/>
</dbReference>
<feature type="domain" description="Response regulatory" evidence="3">
    <location>
        <begin position="42"/>
        <end position="156"/>
    </location>
</feature>
<gene>
    <name evidence="4" type="ORF">BC793_1661</name>
</gene>
<evidence type="ECO:0000313" key="4">
    <source>
        <dbReference type="EMBL" id="PWK26272.1"/>
    </source>
</evidence>
<dbReference type="PROSITE" id="PS50110">
    <property type="entry name" value="RESPONSE_REGULATORY"/>
    <property type="match status" value="1"/>
</dbReference>
<dbReference type="InterPro" id="IPR011006">
    <property type="entry name" value="CheY-like_superfamily"/>
</dbReference>
<dbReference type="PANTHER" id="PTHR44591:SF3">
    <property type="entry name" value="RESPONSE REGULATORY DOMAIN-CONTAINING PROTEIN"/>
    <property type="match status" value="1"/>
</dbReference>
<dbReference type="RefSeq" id="WP_249037430.1">
    <property type="nucleotide sequence ID" value="NZ_QGGR01000066.1"/>
</dbReference>
<dbReference type="InterPro" id="IPR050595">
    <property type="entry name" value="Bact_response_regulator"/>
</dbReference>
<dbReference type="CDD" id="cd00156">
    <property type="entry name" value="REC"/>
    <property type="match status" value="1"/>
</dbReference>
<dbReference type="SUPFAM" id="SSF52172">
    <property type="entry name" value="CheY-like"/>
    <property type="match status" value="1"/>
</dbReference>
<comment type="caution">
    <text evidence="4">The sequence shown here is derived from an EMBL/GenBank/DDBJ whole genome shotgun (WGS) entry which is preliminary data.</text>
</comment>
<dbReference type="Gene3D" id="3.40.50.2300">
    <property type="match status" value="1"/>
</dbReference>
<organism evidence="4 5">
    <name type="scientific">Actinoplanes xinjiangensis</name>
    <dbReference type="NCBI Taxonomy" id="512350"/>
    <lineage>
        <taxon>Bacteria</taxon>
        <taxon>Bacillati</taxon>
        <taxon>Actinomycetota</taxon>
        <taxon>Actinomycetes</taxon>
        <taxon>Micromonosporales</taxon>
        <taxon>Micromonosporaceae</taxon>
        <taxon>Actinoplanes</taxon>
    </lineage>
</organism>
<dbReference type="Pfam" id="PF00072">
    <property type="entry name" value="Response_reg"/>
    <property type="match status" value="1"/>
</dbReference>
<dbReference type="InterPro" id="IPR001789">
    <property type="entry name" value="Sig_transdc_resp-reg_receiver"/>
</dbReference>
<evidence type="ECO:0000256" key="2">
    <source>
        <dbReference type="PROSITE-ProRule" id="PRU00169"/>
    </source>
</evidence>
<protein>
    <submittedName>
        <fullName evidence="4">Response regulator receiver domain-containing protein</fullName>
    </submittedName>
</protein>
<sequence length="165" mass="17583">MYSEPGIGTTFRVYLPLTSTAAGNAVSPPVSSTPPPRGDGSTVLVVEDEAALARVVTRILTNAGYHVLTAADATEALGLYEQHGCDALLTDVIMPGISGRRLADLLHERQPDLPVLYMSGYSNGLLGTTHILDEDIAFLEKPFTAADLLHKLATTCEKSPSHIRL</sequence>
<dbReference type="EMBL" id="QGGR01000066">
    <property type="protein sequence ID" value="PWK26272.1"/>
    <property type="molecule type" value="Genomic_DNA"/>
</dbReference>
<evidence type="ECO:0000256" key="1">
    <source>
        <dbReference type="ARBA" id="ARBA00022553"/>
    </source>
</evidence>
<keyword evidence="1 2" id="KW-0597">Phosphoprotein</keyword>
<feature type="modified residue" description="4-aspartylphosphate" evidence="2">
    <location>
        <position position="91"/>
    </location>
</feature>
<accession>A0A316E9N9</accession>
<dbReference type="Proteomes" id="UP000245697">
    <property type="component" value="Unassembled WGS sequence"/>
</dbReference>
<dbReference type="AlphaFoldDB" id="A0A316E9N9"/>